<dbReference type="Gene3D" id="3.10.450.50">
    <property type="match status" value="1"/>
</dbReference>
<dbReference type="InterPro" id="IPR032710">
    <property type="entry name" value="NTF2-like_dom_sf"/>
</dbReference>
<accession>A0ABP6LYG0</accession>
<dbReference type="SUPFAM" id="SSF54427">
    <property type="entry name" value="NTF2-like"/>
    <property type="match status" value="1"/>
</dbReference>
<evidence type="ECO:0000313" key="1">
    <source>
        <dbReference type="EMBL" id="GAA3066402.1"/>
    </source>
</evidence>
<name>A0ABP6LYG0_9MICC</name>
<evidence type="ECO:0000313" key="2">
    <source>
        <dbReference type="Proteomes" id="UP001500236"/>
    </source>
</evidence>
<sequence length="108" mass="11933">MPDIPEPVGSFVAAVNRHDEEAFLAAFGEEGFVDDFGRIFTGRDEIKAWSDVEFIGARGTMDIESVEADGEAVTVIADWRSNHANGRSEFTFAVDGERLRSMRIRGAH</sequence>
<dbReference type="Proteomes" id="UP001500236">
    <property type="component" value="Unassembled WGS sequence"/>
</dbReference>
<dbReference type="EMBL" id="BAAAVT010000011">
    <property type="protein sequence ID" value="GAA3066402.1"/>
    <property type="molecule type" value="Genomic_DNA"/>
</dbReference>
<comment type="caution">
    <text evidence="1">The sequence shown here is derived from an EMBL/GenBank/DDBJ whole genome shotgun (WGS) entry which is preliminary data.</text>
</comment>
<dbReference type="RefSeq" id="WP_344680713.1">
    <property type="nucleotide sequence ID" value="NZ_BAAAVT010000011.1"/>
</dbReference>
<reference evidence="2" key="1">
    <citation type="journal article" date="2019" name="Int. J. Syst. Evol. Microbiol.">
        <title>The Global Catalogue of Microorganisms (GCM) 10K type strain sequencing project: providing services to taxonomists for standard genome sequencing and annotation.</title>
        <authorList>
            <consortium name="The Broad Institute Genomics Platform"/>
            <consortium name="The Broad Institute Genome Sequencing Center for Infectious Disease"/>
            <person name="Wu L."/>
            <person name="Ma J."/>
        </authorList>
    </citation>
    <scope>NUCLEOTIDE SEQUENCE [LARGE SCALE GENOMIC DNA]</scope>
    <source>
        <strain evidence="2">JCM 14309</strain>
    </source>
</reference>
<keyword evidence="2" id="KW-1185">Reference proteome</keyword>
<evidence type="ECO:0008006" key="3">
    <source>
        <dbReference type="Google" id="ProtNLM"/>
    </source>
</evidence>
<gene>
    <name evidence="1" type="ORF">GCM10010529_19120</name>
</gene>
<proteinExistence type="predicted"/>
<protein>
    <recommendedName>
        <fullName evidence="3">Nuclear transport factor 2 family protein</fullName>
    </recommendedName>
</protein>
<organism evidence="1 2">
    <name type="scientific">Nesterenkonia aethiopica</name>
    <dbReference type="NCBI Taxonomy" id="269144"/>
    <lineage>
        <taxon>Bacteria</taxon>
        <taxon>Bacillati</taxon>
        <taxon>Actinomycetota</taxon>
        <taxon>Actinomycetes</taxon>
        <taxon>Micrococcales</taxon>
        <taxon>Micrococcaceae</taxon>
        <taxon>Nesterenkonia</taxon>
    </lineage>
</organism>